<keyword evidence="4" id="KW-0813">Transport</keyword>
<dbReference type="CDD" id="cd06186">
    <property type="entry name" value="NOX_Duox_like_FAD_NADP"/>
    <property type="match status" value="1"/>
</dbReference>
<comment type="catalytic activity">
    <reaction evidence="13">
        <text>2 a Fe(II)-siderophore + NADP(+) + H(+) = 2 a Fe(III)-siderophore + NADPH</text>
        <dbReference type="Rhea" id="RHEA:28795"/>
        <dbReference type="Rhea" id="RHEA-COMP:11342"/>
        <dbReference type="Rhea" id="RHEA-COMP:11344"/>
        <dbReference type="ChEBI" id="CHEBI:15378"/>
        <dbReference type="ChEBI" id="CHEBI:29033"/>
        <dbReference type="ChEBI" id="CHEBI:29034"/>
        <dbReference type="ChEBI" id="CHEBI:57783"/>
        <dbReference type="ChEBI" id="CHEBI:58349"/>
        <dbReference type="EC" id="1.16.1.9"/>
    </reaction>
</comment>
<dbReference type="PANTHER" id="PTHR32361:SF9">
    <property type="entry name" value="FERRIC REDUCTASE TRANSMEMBRANE COMPONENT 3-RELATED"/>
    <property type="match status" value="1"/>
</dbReference>
<evidence type="ECO:0000256" key="9">
    <source>
        <dbReference type="ARBA" id="ARBA00023002"/>
    </source>
</evidence>
<feature type="transmembrane region" description="Helical" evidence="14">
    <location>
        <begin position="280"/>
        <end position="300"/>
    </location>
</feature>
<dbReference type="InterPro" id="IPR013130">
    <property type="entry name" value="Fe3_Rdtase_TM_dom"/>
</dbReference>
<evidence type="ECO:0000256" key="13">
    <source>
        <dbReference type="ARBA" id="ARBA00048483"/>
    </source>
</evidence>
<feature type="transmembrane region" description="Helical" evidence="14">
    <location>
        <begin position="224"/>
        <end position="245"/>
    </location>
</feature>
<feature type="transmembrane region" description="Helical" evidence="14">
    <location>
        <begin position="147"/>
        <end position="164"/>
    </location>
</feature>
<accession>A0AAE0WMI9</accession>
<dbReference type="Gene3D" id="3.40.50.80">
    <property type="entry name" value="Nucleotide-binding domain of ferredoxin-NADP reductase (FNR) module"/>
    <property type="match status" value="1"/>
</dbReference>
<keyword evidence="9" id="KW-0560">Oxidoreductase</keyword>
<dbReference type="SFLD" id="SFLDG01168">
    <property type="entry name" value="Ferric_reductase_subgroup_(FRE"/>
    <property type="match status" value="1"/>
</dbReference>
<dbReference type="SUPFAM" id="SSF63380">
    <property type="entry name" value="Riboflavin synthase domain-like"/>
    <property type="match status" value="1"/>
</dbReference>
<sequence length="621" mass="70403">MDGMNMDMGGMDMTSEGMFTSTNRGIAQNYWYGIVVAIGCFVLARVVSTLQRCERLQKRFFAGKSVPSRPSTLLARTHATVIAIMREMTYPQPVYFVGTISRYFTPLPLGRWIIITIYWTVLLIFLWSDTVLRPDDPMYAYKWEKVGFRAAWVTVAQIPSLYLLSMKFSPLTFLTGISYERINWLHRWAARTVFLTAILHWSFFLREWWLADFVELEIQMMPMVRWGFGAFGILAWMIISGFGFFRARAYEIFVAQHIASAAVFLWLLYCHVPAYNRSYVWASVAFFAFDFTTRIVWSFWRNIHLRGRLPRIGYSARLECLPGEVVRLQINDVGFRWNAGQHAFICIPRLRPFELHPFTIANAAQPRDARAKQQKFTMLIKARSGFTRSLYRAAACANKGDCVFTVFLSGPWGAPPKLHHYDTVVMIACSTGASFAVPLVDDLVHNPGCVRSITLHWIIRHEDHFARCEQELHGLIATAKECALQLRVCVHVTQGMNRGLQTVRCMVSEDEGEFRSALFRHTLAESVSMTSSTSSADETKLLSYNQQAASLDKVYGCRPTVDSMIRPPVEAALGETAVVVCGGLSITAQARNSAAGLSDERAVHKGTNAEGIYLFTESYGW</sequence>
<evidence type="ECO:0000256" key="1">
    <source>
        <dbReference type="ARBA" id="ARBA00004651"/>
    </source>
</evidence>
<dbReference type="GO" id="GO:0052851">
    <property type="term" value="F:ferric-chelate reductase (NADPH) activity"/>
    <property type="evidence" value="ECO:0007669"/>
    <property type="project" value="UniProtKB-EC"/>
</dbReference>
<dbReference type="GO" id="GO:0006879">
    <property type="term" value="P:intracellular iron ion homeostasis"/>
    <property type="evidence" value="ECO:0007669"/>
    <property type="project" value="TreeGrafter"/>
</dbReference>
<feature type="transmembrane region" description="Helical" evidence="14">
    <location>
        <begin position="30"/>
        <end position="50"/>
    </location>
</feature>
<organism evidence="16 17">
    <name type="scientific">Recurvomyces mirabilis</name>
    <dbReference type="NCBI Taxonomy" id="574656"/>
    <lineage>
        <taxon>Eukaryota</taxon>
        <taxon>Fungi</taxon>
        <taxon>Dikarya</taxon>
        <taxon>Ascomycota</taxon>
        <taxon>Pezizomycotina</taxon>
        <taxon>Dothideomycetes</taxon>
        <taxon>Dothideomycetidae</taxon>
        <taxon>Mycosphaerellales</taxon>
        <taxon>Teratosphaeriaceae</taxon>
        <taxon>Recurvomyces</taxon>
    </lineage>
</organism>
<comment type="subcellular location">
    <subcellularLocation>
        <location evidence="1">Cell membrane</location>
        <topology evidence="1">Multi-pass membrane protein</topology>
    </subcellularLocation>
</comment>
<dbReference type="InterPro" id="IPR013121">
    <property type="entry name" value="Fe_red_NAD-bd_6"/>
</dbReference>
<dbReference type="SUPFAM" id="SSF52343">
    <property type="entry name" value="Ferredoxin reductase-like, C-terminal NADP-linked domain"/>
    <property type="match status" value="1"/>
</dbReference>
<evidence type="ECO:0000256" key="3">
    <source>
        <dbReference type="ARBA" id="ARBA00012668"/>
    </source>
</evidence>
<dbReference type="SFLD" id="SFLDS00052">
    <property type="entry name" value="Ferric_Reductase_Domain"/>
    <property type="match status" value="1"/>
</dbReference>
<evidence type="ECO:0000256" key="12">
    <source>
        <dbReference type="ARBA" id="ARBA00023180"/>
    </source>
</evidence>
<keyword evidence="12" id="KW-0325">Glycoprotein</keyword>
<evidence type="ECO:0000256" key="7">
    <source>
        <dbReference type="ARBA" id="ARBA00022982"/>
    </source>
</evidence>
<feature type="domain" description="FAD-binding FR-type" evidence="15">
    <location>
        <begin position="284"/>
        <end position="418"/>
    </location>
</feature>
<protein>
    <recommendedName>
        <fullName evidence="3">ferric-chelate reductase (NADPH)</fullName>
        <ecNumber evidence="3">1.16.1.9</ecNumber>
    </recommendedName>
</protein>
<keyword evidence="17" id="KW-1185">Reference proteome</keyword>
<feature type="transmembrane region" description="Helical" evidence="14">
    <location>
        <begin position="252"/>
        <end position="274"/>
    </location>
</feature>
<keyword evidence="8 14" id="KW-1133">Transmembrane helix</keyword>
<dbReference type="GO" id="GO:0006826">
    <property type="term" value="P:iron ion transport"/>
    <property type="evidence" value="ECO:0007669"/>
    <property type="project" value="TreeGrafter"/>
</dbReference>
<comment type="similarity">
    <text evidence="2">Belongs to the ferric reductase (FRE) family.</text>
</comment>
<dbReference type="InterPro" id="IPR017938">
    <property type="entry name" value="Riboflavin_synthase-like_b-brl"/>
</dbReference>
<dbReference type="EC" id="1.16.1.9" evidence="3"/>
<dbReference type="InterPro" id="IPR013112">
    <property type="entry name" value="FAD-bd_8"/>
</dbReference>
<evidence type="ECO:0000256" key="14">
    <source>
        <dbReference type="SAM" id="Phobius"/>
    </source>
</evidence>
<reference evidence="16" key="1">
    <citation type="submission" date="2023-07" db="EMBL/GenBank/DDBJ databases">
        <title>Black Yeasts Isolated from many extreme environments.</title>
        <authorList>
            <person name="Coleine C."/>
            <person name="Stajich J.E."/>
            <person name="Selbmann L."/>
        </authorList>
    </citation>
    <scope>NUCLEOTIDE SEQUENCE</scope>
    <source>
        <strain evidence="16">CCFEE 5485</strain>
    </source>
</reference>
<evidence type="ECO:0000256" key="5">
    <source>
        <dbReference type="ARBA" id="ARBA00022475"/>
    </source>
</evidence>
<feature type="transmembrane region" description="Helical" evidence="14">
    <location>
        <begin position="185"/>
        <end position="204"/>
    </location>
</feature>
<proteinExistence type="inferred from homology"/>
<dbReference type="PANTHER" id="PTHR32361">
    <property type="entry name" value="FERRIC/CUPRIC REDUCTASE TRANSMEMBRANE COMPONENT"/>
    <property type="match status" value="1"/>
</dbReference>
<evidence type="ECO:0000256" key="6">
    <source>
        <dbReference type="ARBA" id="ARBA00022692"/>
    </source>
</evidence>
<dbReference type="InterPro" id="IPR039261">
    <property type="entry name" value="FNR_nucleotide-bd"/>
</dbReference>
<evidence type="ECO:0000313" key="16">
    <source>
        <dbReference type="EMBL" id="KAK3674430.1"/>
    </source>
</evidence>
<dbReference type="EMBL" id="JAUTXT010000019">
    <property type="protein sequence ID" value="KAK3674430.1"/>
    <property type="molecule type" value="Genomic_DNA"/>
</dbReference>
<keyword evidence="10" id="KW-0406">Ion transport</keyword>
<dbReference type="InterPro" id="IPR051410">
    <property type="entry name" value="Ferric/Cupric_Reductase"/>
</dbReference>
<keyword evidence="6 14" id="KW-0812">Transmembrane</keyword>
<evidence type="ECO:0000256" key="10">
    <source>
        <dbReference type="ARBA" id="ARBA00023065"/>
    </source>
</evidence>
<dbReference type="Pfam" id="PF08022">
    <property type="entry name" value="FAD_binding_8"/>
    <property type="match status" value="1"/>
</dbReference>
<gene>
    <name evidence="16" type="primary">FRP1_1</name>
    <name evidence="16" type="ORF">LTR78_005516</name>
</gene>
<dbReference type="GO" id="GO:0015677">
    <property type="term" value="P:copper ion import"/>
    <property type="evidence" value="ECO:0007669"/>
    <property type="project" value="TreeGrafter"/>
</dbReference>
<keyword evidence="11 14" id="KW-0472">Membrane</keyword>
<dbReference type="PROSITE" id="PS51384">
    <property type="entry name" value="FAD_FR"/>
    <property type="match status" value="1"/>
</dbReference>
<keyword evidence="7" id="KW-0249">Electron transport</keyword>
<dbReference type="Proteomes" id="UP001274830">
    <property type="component" value="Unassembled WGS sequence"/>
</dbReference>
<evidence type="ECO:0000256" key="4">
    <source>
        <dbReference type="ARBA" id="ARBA00022448"/>
    </source>
</evidence>
<evidence type="ECO:0000259" key="15">
    <source>
        <dbReference type="PROSITE" id="PS51384"/>
    </source>
</evidence>
<feature type="transmembrane region" description="Helical" evidence="14">
    <location>
        <begin position="109"/>
        <end position="127"/>
    </location>
</feature>
<evidence type="ECO:0000256" key="8">
    <source>
        <dbReference type="ARBA" id="ARBA00022989"/>
    </source>
</evidence>
<comment type="caution">
    <text evidence="16">The sequence shown here is derived from an EMBL/GenBank/DDBJ whole genome shotgun (WGS) entry which is preliminary data.</text>
</comment>
<name>A0AAE0WMI9_9PEZI</name>
<dbReference type="Pfam" id="PF01794">
    <property type="entry name" value="Ferric_reduct"/>
    <property type="match status" value="1"/>
</dbReference>
<dbReference type="GeneID" id="89960750"/>
<dbReference type="Pfam" id="PF08030">
    <property type="entry name" value="NAD_binding_6"/>
    <property type="match status" value="1"/>
</dbReference>
<evidence type="ECO:0000256" key="2">
    <source>
        <dbReference type="ARBA" id="ARBA00006278"/>
    </source>
</evidence>
<evidence type="ECO:0000313" key="17">
    <source>
        <dbReference type="Proteomes" id="UP001274830"/>
    </source>
</evidence>
<dbReference type="GO" id="GO:0005886">
    <property type="term" value="C:plasma membrane"/>
    <property type="evidence" value="ECO:0007669"/>
    <property type="project" value="UniProtKB-SubCell"/>
</dbReference>
<dbReference type="AlphaFoldDB" id="A0AAE0WMI9"/>
<evidence type="ECO:0000256" key="11">
    <source>
        <dbReference type="ARBA" id="ARBA00023136"/>
    </source>
</evidence>
<dbReference type="RefSeq" id="XP_064696425.1">
    <property type="nucleotide sequence ID" value="XM_064836216.1"/>
</dbReference>
<dbReference type="InterPro" id="IPR017927">
    <property type="entry name" value="FAD-bd_FR_type"/>
</dbReference>
<keyword evidence="5" id="KW-1003">Cell membrane</keyword>